<protein>
    <submittedName>
        <fullName evidence="3 4">Uncharacterized protein</fullName>
    </submittedName>
</protein>
<keyword evidence="5" id="KW-1185">Reference proteome</keyword>
<evidence type="ECO:0000256" key="1">
    <source>
        <dbReference type="SAM" id="MobiDB-lite"/>
    </source>
</evidence>
<feature type="transmembrane region" description="Helical" evidence="2">
    <location>
        <begin position="137"/>
        <end position="158"/>
    </location>
</feature>
<evidence type="ECO:0000313" key="5">
    <source>
        <dbReference type="Proteomes" id="UP000014760"/>
    </source>
</evidence>
<keyword evidence="2" id="KW-1133">Transmembrane helix</keyword>
<sequence>MRTAQTTARVGCLSSTTPHDNQRTTRAESFKTFYDVKRLCDNLRVQQDTKGERVRWREIRTLAVQKESPTTAYFTYGHTDLMREIDLTGRSRRFQESPMVLKQLRNQRIPLSAPKYQDIMNLCNEMAIPPNYQSFFAIYRMVAEIAMMIFAILAVKILKMTHDPLLTLID</sequence>
<reference evidence="5" key="1">
    <citation type="submission" date="2012-12" db="EMBL/GenBank/DDBJ databases">
        <authorList>
            <person name="Hellsten U."/>
            <person name="Grimwood J."/>
            <person name="Chapman J.A."/>
            <person name="Shapiro H."/>
            <person name="Aerts A."/>
            <person name="Otillar R.P."/>
            <person name="Terry A.Y."/>
            <person name="Boore J.L."/>
            <person name="Simakov O."/>
            <person name="Marletaz F."/>
            <person name="Cho S.-J."/>
            <person name="Edsinger-Gonzales E."/>
            <person name="Havlak P."/>
            <person name="Kuo D.-H."/>
            <person name="Larsson T."/>
            <person name="Lv J."/>
            <person name="Arendt D."/>
            <person name="Savage R."/>
            <person name="Osoegawa K."/>
            <person name="de Jong P."/>
            <person name="Lindberg D.R."/>
            <person name="Seaver E.C."/>
            <person name="Weisblat D.A."/>
            <person name="Putnam N.H."/>
            <person name="Grigoriev I.V."/>
            <person name="Rokhsar D.S."/>
        </authorList>
    </citation>
    <scope>NUCLEOTIDE SEQUENCE</scope>
    <source>
        <strain evidence="5">I ESC-2004</strain>
    </source>
</reference>
<dbReference type="EnsemblMetazoa" id="CapteT199336">
    <property type="protein sequence ID" value="CapteP199336"/>
    <property type="gene ID" value="CapteG199336"/>
</dbReference>
<dbReference type="OrthoDB" id="6153993at2759"/>
<evidence type="ECO:0000313" key="4">
    <source>
        <dbReference type="EnsemblMetazoa" id="CapteP199336"/>
    </source>
</evidence>
<proteinExistence type="predicted"/>
<evidence type="ECO:0000313" key="3">
    <source>
        <dbReference type="EMBL" id="ELT97277.1"/>
    </source>
</evidence>
<feature type="compositionally biased region" description="Polar residues" evidence="1">
    <location>
        <begin position="1"/>
        <end position="19"/>
    </location>
</feature>
<keyword evidence="2" id="KW-0472">Membrane</keyword>
<reference evidence="4" key="3">
    <citation type="submission" date="2015-06" db="UniProtKB">
        <authorList>
            <consortium name="EnsemblMetazoa"/>
        </authorList>
    </citation>
    <scope>IDENTIFICATION</scope>
</reference>
<dbReference type="AlphaFoldDB" id="R7TUN0"/>
<dbReference type="Proteomes" id="UP000014760">
    <property type="component" value="Unassembled WGS sequence"/>
</dbReference>
<dbReference type="HOGENOM" id="CLU_1572098_0_0_1"/>
<feature type="region of interest" description="Disordered" evidence="1">
    <location>
        <begin position="1"/>
        <end position="24"/>
    </location>
</feature>
<keyword evidence="2" id="KW-0812">Transmembrane</keyword>
<dbReference type="EMBL" id="KB308612">
    <property type="protein sequence ID" value="ELT97277.1"/>
    <property type="molecule type" value="Genomic_DNA"/>
</dbReference>
<dbReference type="EMBL" id="AMQN01010979">
    <property type="status" value="NOT_ANNOTATED_CDS"/>
    <property type="molecule type" value="Genomic_DNA"/>
</dbReference>
<accession>R7TUN0</accession>
<name>R7TUN0_CAPTE</name>
<reference evidence="3 5" key="2">
    <citation type="journal article" date="2013" name="Nature">
        <title>Insights into bilaterian evolution from three spiralian genomes.</title>
        <authorList>
            <person name="Simakov O."/>
            <person name="Marletaz F."/>
            <person name="Cho S.J."/>
            <person name="Edsinger-Gonzales E."/>
            <person name="Havlak P."/>
            <person name="Hellsten U."/>
            <person name="Kuo D.H."/>
            <person name="Larsson T."/>
            <person name="Lv J."/>
            <person name="Arendt D."/>
            <person name="Savage R."/>
            <person name="Osoegawa K."/>
            <person name="de Jong P."/>
            <person name="Grimwood J."/>
            <person name="Chapman J.A."/>
            <person name="Shapiro H."/>
            <person name="Aerts A."/>
            <person name="Otillar R.P."/>
            <person name="Terry A.Y."/>
            <person name="Boore J.L."/>
            <person name="Grigoriev I.V."/>
            <person name="Lindberg D.R."/>
            <person name="Seaver E.C."/>
            <person name="Weisblat D.A."/>
            <person name="Putnam N.H."/>
            <person name="Rokhsar D.S."/>
        </authorList>
    </citation>
    <scope>NUCLEOTIDE SEQUENCE</scope>
    <source>
        <strain evidence="3 5">I ESC-2004</strain>
    </source>
</reference>
<organism evidence="3">
    <name type="scientific">Capitella teleta</name>
    <name type="common">Polychaete worm</name>
    <dbReference type="NCBI Taxonomy" id="283909"/>
    <lineage>
        <taxon>Eukaryota</taxon>
        <taxon>Metazoa</taxon>
        <taxon>Spiralia</taxon>
        <taxon>Lophotrochozoa</taxon>
        <taxon>Annelida</taxon>
        <taxon>Polychaeta</taxon>
        <taxon>Sedentaria</taxon>
        <taxon>Scolecida</taxon>
        <taxon>Capitellidae</taxon>
        <taxon>Capitella</taxon>
    </lineage>
</organism>
<gene>
    <name evidence="3" type="ORF">CAPTEDRAFT_199336</name>
</gene>
<evidence type="ECO:0000256" key="2">
    <source>
        <dbReference type="SAM" id="Phobius"/>
    </source>
</evidence>